<proteinExistence type="predicted"/>
<evidence type="ECO:0000256" key="2">
    <source>
        <dbReference type="ARBA" id="ARBA00023015"/>
    </source>
</evidence>
<dbReference type="Gene3D" id="1.10.10.60">
    <property type="entry name" value="Homeodomain-like"/>
    <property type="match status" value="2"/>
</dbReference>
<reference evidence="8 9" key="1">
    <citation type="submission" date="2024-05" db="EMBL/GenBank/DDBJ databases">
        <title>Genetic variation in Jamaican populations of the coffee berry borer (Hypothenemus hampei).</title>
        <authorList>
            <person name="Errbii M."/>
            <person name="Myrie A."/>
        </authorList>
    </citation>
    <scope>NUCLEOTIDE SEQUENCE [LARGE SCALE GENOMIC DNA]</scope>
    <source>
        <strain evidence="8">JA-Hopewell-2020-01-JO</strain>
        <tissue evidence="8">Whole body</tissue>
    </source>
</reference>
<evidence type="ECO:0000313" key="9">
    <source>
        <dbReference type="Proteomes" id="UP001566132"/>
    </source>
</evidence>
<evidence type="ECO:0000256" key="4">
    <source>
        <dbReference type="ARBA" id="ARBA00023163"/>
    </source>
</evidence>
<comment type="subcellular location">
    <subcellularLocation>
        <location evidence="1">Nucleus</location>
    </subcellularLocation>
</comment>
<dbReference type="Proteomes" id="UP001566132">
    <property type="component" value="Unassembled WGS sequence"/>
</dbReference>
<evidence type="ECO:0000256" key="5">
    <source>
        <dbReference type="ARBA" id="ARBA00023242"/>
    </source>
</evidence>
<keyword evidence="5" id="KW-0539">Nucleus</keyword>
<organism evidence="8 9">
    <name type="scientific">Hypothenemus hampei</name>
    <name type="common">Coffee berry borer</name>
    <dbReference type="NCBI Taxonomy" id="57062"/>
    <lineage>
        <taxon>Eukaryota</taxon>
        <taxon>Metazoa</taxon>
        <taxon>Ecdysozoa</taxon>
        <taxon>Arthropoda</taxon>
        <taxon>Hexapoda</taxon>
        <taxon>Insecta</taxon>
        <taxon>Pterygota</taxon>
        <taxon>Neoptera</taxon>
        <taxon>Endopterygota</taxon>
        <taxon>Coleoptera</taxon>
        <taxon>Polyphaga</taxon>
        <taxon>Cucujiformia</taxon>
        <taxon>Curculionidae</taxon>
        <taxon>Scolytinae</taxon>
        <taxon>Hypothenemus</taxon>
    </lineage>
</organism>
<keyword evidence="9" id="KW-1185">Reference proteome</keyword>
<accession>A0ABD1FEN0</accession>
<evidence type="ECO:0000259" key="7">
    <source>
        <dbReference type="Pfam" id="PF13837"/>
    </source>
</evidence>
<dbReference type="PANTHER" id="PTHR21654:SF84">
    <property type="entry name" value="SI:DKEY-66I24.7"/>
    <property type="match status" value="1"/>
</dbReference>
<dbReference type="GO" id="GO:0010468">
    <property type="term" value="P:regulation of gene expression"/>
    <property type="evidence" value="ECO:0007669"/>
    <property type="project" value="UniProtKB-ARBA"/>
</dbReference>
<feature type="domain" description="Myb/SANT-like DNA-binding" evidence="7">
    <location>
        <begin position="282"/>
        <end position="367"/>
    </location>
</feature>
<dbReference type="AlphaFoldDB" id="A0ABD1FEN0"/>
<dbReference type="InterPro" id="IPR044822">
    <property type="entry name" value="Myb_DNA-bind_4"/>
</dbReference>
<gene>
    <name evidence="8" type="ORF">ABEB36_001273</name>
</gene>
<keyword evidence="2" id="KW-0805">Transcription regulation</keyword>
<sequence>MSKVKRFLTMNNTKVEYVFQDENGQEYTAEGDPIQEEDIMEKQQLQGAEIEEVMIVEHTSDLEGDEDGGKTNADINTERDPDCKRRDSHHCWGIRQSLQLIETMKQFKRELACAVNRREVWQKIHQDVTNKGLVVSIQECQNKWKNLIRSYKECNKMKNKDNMRFRYYKEMCDYFRGENLIYMDHDYDKTKLQLLPLLPNGGAQAKGPPTVTFPPICFTDRQFMEYTNMKREEYAARQKRHEEEMSIRKLELDIQKKKLEVMKKAAMANLQGTKTVNFDFPCRWPDEATRLLISIIRRRKYEIADRDQQKKPALWNEILQEMVDNGYQVTVKDIKSKWRNLIRSYNLRLKNPRQKGFKFKFFNDISEFFKESSSLGIDPLVFEIYAVE</sequence>
<dbReference type="Pfam" id="PF13837">
    <property type="entry name" value="Myb_DNA-bind_4"/>
    <property type="match status" value="2"/>
</dbReference>
<feature type="region of interest" description="Disordered" evidence="6">
    <location>
        <begin position="62"/>
        <end position="81"/>
    </location>
</feature>
<evidence type="ECO:0000313" key="8">
    <source>
        <dbReference type="EMBL" id="KAL1517517.1"/>
    </source>
</evidence>
<evidence type="ECO:0000256" key="1">
    <source>
        <dbReference type="ARBA" id="ARBA00004123"/>
    </source>
</evidence>
<name>A0ABD1FEN0_HYPHA</name>
<dbReference type="GO" id="GO:0005634">
    <property type="term" value="C:nucleus"/>
    <property type="evidence" value="ECO:0007669"/>
    <property type="project" value="UniProtKB-SubCell"/>
</dbReference>
<dbReference type="GO" id="GO:0003677">
    <property type="term" value="F:DNA binding"/>
    <property type="evidence" value="ECO:0007669"/>
    <property type="project" value="UniProtKB-KW"/>
</dbReference>
<dbReference type="EMBL" id="JBDJPC010000001">
    <property type="protein sequence ID" value="KAL1517517.1"/>
    <property type="molecule type" value="Genomic_DNA"/>
</dbReference>
<keyword evidence="3" id="KW-0238">DNA-binding</keyword>
<evidence type="ECO:0000256" key="3">
    <source>
        <dbReference type="ARBA" id="ARBA00023125"/>
    </source>
</evidence>
<evidence type="ECO:0000256" key="6">
    <source>
        <dbReference type="SAM" id="MobiDB-lite"/>
    </source>
</evidence>
<feature type="domain" description="Myb/SANT-like DNA-binding" evidence="7">
    <location>
        <begin position="90"/>
        <end position="173"/>
    </location>
</feature>
<comment type="caution">
    <text evidence="8">The sequence shown here is derived from an EMBL/GenBank/DDBJ whole genome shotgun (WGS) entry which is preliminary data.</text>
</comment>
<keyword evidence="4" id="KW-0804">Transcription</keyword>
<protein>
    <recommendedName>
        <fullName evidence="7">Myb/SANT-like DNA-binding domain-containing protein</fullName>
    </recommendedName>
</protein>
<dbReference type="PANTHER" id="PTHR21654">
    <property type="entry name" value="FI21293P1"/>
    <property type="match status" value="1"/>
</dbReference>